<name>A0A1Q9LKM8_9PSEU</name>
<dbReference type="InterPro" id="IPR045935">
    <property type="entry name" value="DUF6355"/>
</dbReference>
<sequence>MRKALATAAALLALGAAAVTTPTTAQAAVCGFQVGAGGRGIYTHCANTFVLVKGHWSNGATFTRCFEPWQSGSFGPGGGLRVTQMYYVPVRPNLVVGPDGRTYCSLYQPRV</sequence>
<feature type="signal peptide" evidence="1">
    <location>
        <begin position="1"/>
        <end position="27"/>
    </location>
</feature>
<dbReference type="RefSeq" id="WP_075975721.1">
    <property type="nucleotide sequence ID" value="NZ_MKQR01000016.1"/>
</dbReference>
<comment type="caution">
    <text evidence="2">The sequence shown here is derived from an EMBL/GenBank/DDBJ whole genome shotgun (WGS) entry which is preliminary data.</text>
</comment>
<evidence type="ECO:0008006" key="4">
    <source>
        <dbReference type="Google" id="ProtNLM"/>
    </source>
</evidence>
<feature type="chain" id="PRO_5013362626" description="Secreted protein" evidence="1">
    <location>
        <begin position="28"/>
        <end position="111"/>
    </location>
</feature>
<dbReference type="Pfam" id="PF19882">
    <property type="entry name" value="DUF6355"/>
    <property type="match status" value="1"/>
</dbReference>
<evidence type="ECO:0000313" key="2">
    <source>
        <dbReference type="EMBL" id="OLR92578.1"/>
    </source>
</evidence>
<dbReference type="OrthoDB" id="3697945at2"/>
<evidence type="ECO:0000256" key="1">
    <source>
        <dbReference type="SAM" id="SignalP"/>
    </source>
</evidence>
<dbReference type="AlphaFoldDB" id="A0A1Q9LKM8"/>
<dbReference type="STRING" id="1193682.BJP25_21225"/>
<reference evidence="2 3" key="1">
    <citation type="submission" date="2016-10" db="EMBL/GenBank/DDBJ databases">
        <title>The Draft Genome Sequence of Actinokineospora bangkokensis 44EHWT reveals the biosynthetic pathway of antifungal compounds Thailandins with unusual extender unit butylmalonyl-CoA.</title>
        <authorList>
            <person name="Greule A."/>
            <person name="Intra B."/>
            <person name="Flemming S."/>
            <person name="Rommel M.G."/>
            <person name="Panbangred W."/>
            <person name="Bechthold A."/>
        </authorList>
    </citation>
    <scope>NUCLEOTIDE SEQUENCE [LARGE SCALE GENOMIC DNA]</scope>
    <source>
        <strain evidence="2 3">44EHW</strain>
    </source>
</reference>
<dbReference type="EMBL" id="MKQR01000016">
    <property type="protein sequence ID" value="OLR92578.1"/>
    <property type="molecule type" value="Genomic_DNA"/>
</dbReference>
<gene>
    <name evidence="2" type="ORF">BJP25_21225</name>
</gene>
<protein>
    <recommendedName>
        <fullName evidence="4">Secreted protein</fullName>
    </recommendedName>
</protein>
<accession>A0A1Q9LKM8</accession>
<evidence type="ECO:0000313" key="3">
    <source>
        <dbReference type="Proteomes" id="UP000186040"/>
    </source>
</evidence>
<organism evidence="2 3">
    <name type="scientific">Actinokineospora bangkokensis</name>
    <dbReference type="NCBI Taxonomy" id="1193682"/>
    <lineage>
        <taxon>Bacteria</taxon>
        <taxon>Bacillati</taxon>
        <taxon>Actinomycetota</taxon>
        <taxon>Actinomycetes</taxon>
        <taxon>Pseudonocardiales</taxon>
        <taxon>Pseudonocardiaceae</taxon>
        <taxon>Actinokineospora</taxon>
    </lineage>
</organism>
<keyword evidence="3" id="KW-1185">Reference proteome</keyword>
<keyword evidence="1" id="KW-0732">Signal</keyword>
<proteinExistence type="predicted"/>
<dbReference type="Proteomes" id="UP000186040">
    <property type="component" value="Unassembled WGS sequence"/>
</dbReference>